<comment type="caution">
    <text evidence="1">The sequence shown here is derived from an EMBL/GenBank/DDBJ whole genome shotgun (WGS) entry which is preliminary data.</text>
</comment>
<protein>
    <submittedName>
        <fullName evidence="1">14958_t:CDS:1</fullName>
    </submittedName>
</protein>
<organism evidence="1 2">
    <name type="scientific">Dentiscutata heterogama</name>
    <dbReference type="NCBI Taxonomy" id="1316150"/>
    <lineage>
        <taxon>Eukaryota</taxon>
        <taxon>Fungi</taxon>
        <taxon>Fungi incertae sedis</taxon>
        <taxon>Mucoromycota</taxon>
        <taxon>Glomeromycotina</taxon>
        <taxon>Glomeromycetes</taxon>
        <taxon>Diversisporales</taxon>
        <taxon>Gigasporaceae</taxon>
        <taxon>Dentiscutata</taxon>
    </lineage>
</organism>
<sequence>EETGWFHEQCYIQLSSWINFKRIKEIFENMSIKIINNFYGDDKSAIDMRNYSIKQYKQCSVHREYRCDYSNLDIHCEKCDDACREFYELLIVCDSLGNELTSEQKDPFIFGKENFKENIKHDNI</sequence>
<keyword evidence="2" id="KW-1185">Reference proteome</keyword>
<name>A0ACA9NTI4_9GLOM</name>
<feature type="non-terminal residue" evidence="1">
    <location>
        <position position="1"/>
    </location>
</feature>
<reference evidence="1" key="1">
    <citation type="submission" date="2021-06" db="EMBL/GenBank/DDBJ databases">
        <authorList>
            <person name="Kallberg Y."/>
            <person name="Tangrot J."/>
            <person name="Rosling A."/>
        </authorList>
    </citation>
    <scope>NUCLEOTIDE SEQUENCE</scope>
    <source>
        <strain evidence="1">IL203A</strain>
    </source>
</reference>
<dbReference type="Proteomes" id="UP000789702">
    <property type="component" value="Unassembled WGS sequence"/>
</dbReference>
<gene>
    <name evidence="1" type="ORF">DHETER_LOCUS10333</name>
</gene>
<dbReference type="EMBL" id="CAJVPU010020027">
    <property type="protein sequence ID" value="CAG8674535.1"/>
    <property type="molecule type" value="Genomic_DNA"/>
</dbReference>
<evidence type="ECO:0000313" key="1">
    <source>
        <dbReference type="EMBL" id="CAG8674535.1"/>
    </source>
</evidence>
<proteinExistence type="predicted"/>
<evidence type="ECO:0000313" key="2">
    <source>
        <dbReference type="Proteomes" id="UP000789702"/>
    </source>
</evidence>
<accession>A0ACA9NTI4</accession>